<dbReference type="EMBL" id="VBOX01000087">
    <property type="protein sequence ID" value="TMQ61995.1"/>
    <property type="molecule type" value="Genomic_DNA"/>
</dbReference>
<sequence>MRRFVLTIAGLLVVAMALFPPWERVATPSPGVVVVRPAGYQWIFTPPEPAPPEPARSEIRWFDYESARDEGHTDDEIARFLSQAQQERKGVYISKEDYAEYSVKPNDPTSNPAVIAPFVKPRPLEENVAASSIRKNGDLLGPKGVRLDVVRLLVQLLGAAGVAFLGFALPAGGRPGFEEDASGRRRL</sequence>
<name>A0A538STE3_UNCEI</name>
<proteinExistence type="predicted"/>
<protein>
    <submittedName>
        <fullName evidence="1">Uncharacterized protein</fullName>
    </submittedName>
</protein>
<accession>A0A538STE3</accession>
<dbReference type="AlphaFoldDB" id="A0A538STE3"/>
<gene>
    <name evidence="1" type="ORF">E6K74_05540</name>
    <name evidence="2" type="ORF">E6K77_08690</name>
</gene>
<reference evidence="3 4" key="1">
    <citation type="journal article" date="2019" name="Nat. Microbiol.">
        <title>Mediterranean grassland soil C-N compound turnover is dependent on rainfall and depth, and is mediated by genomically divergent microorganisms.</title>
        <authorList>
            <person name="Diamond S."/>
            <person name="Andeer P.F."/>
            <person name="Li Z."/>
            <person name="Crits-Christoph A."/>
            <person name="Burstein D."/>
            <person name="Anantharaman K."/>
            <person name="Lane K.R."/>
            <person name="Thomas B.C."/>
            <person name="Pan C."/>
            <person name="Northen T.R."/>
            <person name="Banfield J.F."/>
        </authorList>
    </citation>
    <scope>NUCLEOTIDE SEQUENCE [LARGE SCALE GENOMIC DNA]</scope>
    <source>
        <strain evidence="1">WS_4</strain>
        <strain evidence="2">WS_7</strain>
    </source>
</reference>
<dbReference type="EMBL" id="VBOU01000061">
    <property type="protein sequence ID" value="TMQ54640.1"/>
    <property type="molecule type" value="Genomic_DNA"/>
</dbReference>
<organism evidence="1 4">
    <name type="scientific">Eiseniibacteriota bacterium</name>
    <dbReference type="NCBI Taxonomy" id="2212470"/>
    <lineage>
        <taxon>Bacteria</taxon>
        <taxon>Candidatus Eiseniibacteriota</taxon>
    </lineage>
</organism>
<comment type="caution">
    <text evidence="1">The sequence shown here is derived from an EMBL/GenBank/DDBJ whole genome shotgun (WGS) entry which is preliminary data.</text>
</comment>
<evidence type="ECO:0000313" key="3">
    <source>
        <dbReference type="Proteomes" id="UP000317366"/>
    </source>
</evidence>
<dbReference type="Proteomes" id="UP000317366">
    <property type="component" value="Unassembled WGS sequence"/>
</dbReference>
<evidence type="ECO:0000313" key="2">
    <source>
        <dbReference type="EMBL" id="TMQ61995.1"/>
    </source>
</evidence>
<evidence type="ECO:0000313" key="4">
    <source>
        <dbReference type="Proteomes" id="UP000319829"/>
    </source>
</evidence>
<evidence type="ECO:0000313" key="1">
    <source>
        <dbReference type="EMBL" id="TMQ54640.1"/>
    </source>
</evidence>
<dbReference type="Proteomes" id="UP000319829">
    <property type="component" value="Unassembled WGS sequence"/>
</dbReference>